<organism evidence="5 6">
    <name type="scientific">Sulfobacillus harzensis</name>
    <dbReference type="NCBI Taxonomy" id="2729629"/>
    <lineage>
        <taxon>Bacteria</taxon>
        <taxon>Bacillati</taxon>
        <taxon>Bacillota</taxon>
        <taxon>Clostridia</taxon>
        <taxon>Eubacteriales</taxon>
        <taxon>Clostridiales Family XVII. Incertae Sedis</taxon>
        <taxon>Sulfobacillus</taxon>
    </lineage>
</organism>
<dbReference type="InterPro" id="IPR017871">
    <property type="entry name" value="ABC_transporter-like_CS"/>
</dbReference>
<dbReference type="PANTHER" id="PTHR42781:SF4">
    <property type="entry name" value="SPERMIDINE_PUTRESCINE IMPORT ATP-BINDING PROTEIN POTA"/>
    <property type="match status" value="1"/>
</dbReference>
<reference evidence="5 6" key="1">
    <citation type="submission" date="2020-04" db="EMBL/GenBank/DDBJ databases">
        <authorList>
            <person name="Zhang R."/>
            <person name="Schippers A."/>
        </authorList>
    </citation>
    <scope>NUCLEOTIDE SEQUENCE [LARGE SCALE GENOMIC DNA]</scope>
    <source>
        <strain evidence="5 6">DSM 109850</strain>
    </source>
</reference>
<evidence type="ECO:0000313" key="6">
    <source>
        <dbReference type="Proteomes" id="UP000533476"/>
    </source>
</evidence>
<evidence type="ECO:0000256" key="2">
    <source>
        <dbReference type="ARBA" id="ARBA00022741"/>
    </source>
</evidence>
<evidence type="ECO:0000259" key="4">
    <source>
        <dbReference type="PROSITE" id="PS50893"/>
    </source>
</evidence>
<dbReference type="PANTHER" id="PTHR42781">
    <property type="entry name" value="SPERMIDINE/PUTRESCINE IMPORT ATP-BINDING PROTEIN POTA"/>
    <property type="match status" value="1"/>
</dbReference>
<comment type="caution">
    <text evidence="5">The sequence shown here is derived from an EMBL/GenBank/DDBJ whole genome shotgun (WGS) entry which is preliminary data.</text>
</comment>
<evidence type="ECO:0000256" key="3">
    <source>
        <dbReference type="ARBA" id="ARBA00022840"/>
    </source>
</evidence>
<dbReference type="SUPFAM" id="SSF52540">
    <property type="entry name" value="P-loop containing nucleoside triphosphate hydrolases"/>
    <property type="match status" value="1"/>
</dbReference>
<accession>A0A7Y0Q132</accession>
<protein>
    <submittedName>
        <fullName evidence="5">ATP-binding cassette domain-containing protein</fullName>
    </submittedName>
</protein>
<keyword evidence="2" id="KW-0547">Nucleotide-binding</keyword>
<dbReference type="Proteomes" id="UP000533476">
    <property type="component" value="Unassembled WGS sequence"/>
</dbReference>
<dbReference type="GO" id="GO:0005524">
    <property type="term" value="F:ATP binding"/>
    <property type="evidence" value="ECO:0007669"/>
    <property type="project" value="UniProtKB-KW"/>
</dbReference>
<dbReference type="Pfam" id="PF00005">
    <property type="entry name" value="ABC_tran"/>
    <property type="match status" value="1"/>
</dbReference>
<proteinExistence type="predicted"/>
<name>A0A7Y0Q132_9FIRM</name>
<gene>
    <name evidence="5" type="ORF">HIJ39_04825</name>
</gene>
<dbReference type="InterPro" id="IPR003439">
    <property type="entry name" value="ABC_transporter-like_ATP-bd"/>
</dbReference>
<keyword evidence="1" id="KW-0813">Transport</keyword>
<dbReference type="PROSITE" id="PS50893">
    <property type="entry name" value="ABC_TRANSPORTER_2"/>
    <property type="match status" value="1"/>
</dbReference>
<dbReference type="AlphaFoldDB" id="A0A7Y0Q132"/>
<feature type="domain" description="ABC transporter" evidence="4">
    <location>
        <begin position="1"/>
        <end position="216"/>
    </location>
</feature>
<keyword evidence="6" id="KW-1185">Reference proteome</keyword>
<dbReference type="InterPro" id="IPR027417">
    <property type="entry name" value="P-loop_NTPase"/>
</dbReference>
<sequence length="304" mass="34202">MLTVSINTLRLQGEMTFQSGITAVVGLSGAGKTSLFRMLAGLDQPQQHHIAFRGESLDAQPPYTRPIRYVPQRPSLVPHRTVGSQTEWVRRVEPQVVDDWKHILALDDLWNRLPKALSGGEQQRAALIRALASDPLVLVLDEALSAIDRPHRAAIWEALKDRWPNDRLLIFSTHDWIEAESWADHIAYVEHGRLFGPQATSAIVPQTAEMARLMGFIGAVHLEPHQWLWLHPDAIRPGMRSDAPVNVPGDLEMQPLSRLRARYRLTTRDRVWHWNGPLAENPNTDGIAVIRPVITAFGEEGSRS</sequence>
<dbReference type="EMBL" id="JABBVZ010000011">
    <property type="protein sequence ID" value="NMP21678.1"/>
    <property type="molecule type" value="Genomic_DNA"/>
</dbReference>
<dbReference type="RefSeq" id="WP_169097287.1">
    <property type="nucleotide sequence ID" value="NZ_JABBVZ010000011.1"/>
</dbReference>
<keyword evidence="3 5" id="KW-0067">ATP-binding</keyword>
<dbReference type="PROSITE" id="PS00211">
    <property type="entry name" value="ABC_TRANSPORTER_1"/>
    <property type="match status" value="1"/>
</dbReference>
<dbReference type="InterPro" id="IPR050093">
    <property type="entry name" value="ABC_SmlMolc_Importer"/>
</dbReference>
<dbReference type="GO" id="GO:0016887">
    <property type="term" value="F:ATP hydrolysis activity"/>
    <property type="evidence" value="ECO:0007669"/>
    <property type="project" value="InterPro"/>
</dbReference>
<evidence type="ECO:0000256" key="1">
    <source>
        <dbReference type="ARBA" id="ARBA00022448"/>
    </source>
</evidence>
<dbReference type="SMART" id="SM00382">
    <property type="entry name" value="AAA"/>
    <property type="match status" value="1"/>
</dbReference>
<dbReference type="InterPro" id="IPR003593">
    <property type="entry name" value="AAA+_ATPase"/>
</dbReference>
<dbReference type="Gene3D" id="3.40.50.300">
    <property type="entry name" value="P-loop containing nucleotide triphosphate hydrolases"/>
    <property type="match status" value="1"/>
</dbReference>
<evidence type="ECO:0000313" key="5">
    <source>
        <dbReference type="EMBL" id="NMP21678.1"/>
    </source>
</evidence>